<accession>A0AC35FTU8</accession>
<evidence type="ECO:0000313" key="1">
    <source>
        <dbReference type="Proteomes" id="UP000887580"/>
    </source>
</evidence>
<proteinExistence type="predicted"/>
<dbReference type="WBParaSite" id="PS1159_v2.g20815.t2">
    <property type="protein sequence ID" value="PS1159_v2.g20815.t2"/>
    <property type="gene ID" value="PS1159_v2.g20815"/>
</dbReference>
<name>A0AC35FTU8_9BILA</name>
<dbReference type="Proteomes" id="UP000887580">
    <property type="component" value="Unplaced"/>
</dbReference>
<reference evidence="2" key="1">
    <citation type="submission" date="2022-11" db="UniProtKB">
        <authorList>
            <consortium name="WormBaseParasite"/>
        </authorList>
    </citation>
    <scope>IDENTIFICATION</scope>
</reference>
<organism evidence="1 2">
    <name type="scientific">Panagrolaimus sp. PS1159</name>
    <dbReference type="NCBI Taxonomy" id="55785"/>
    <lineage>
        <taxon>Eukaryota</taxon>
        <taxon>Metazoa</taxon>
        <taxon>Ecdysozoa</taxon>
        <taxon>Nematoda</taxon>
        <taxon>Chromadorea</taxon>
        <taxon>Rhabditida</taxon>
        <taxon>Tylenchina</taxon>
        <taxon>Panagrolaimomorpha</taxon>
        <taxon>Panagrolaimoidea</taxon>
        <taxon>Panagrolaimidae</taxon>
        <taxon>Panagrolaimus</taxon>
    </lineage>
</organism>
<sequence>MHEINTPFIPFDFPVNGFPQNAEVIVSGRSLKGKDGVFVIEFCAGRDIPFHMSFRFKRENILVINTSINGKWQHEERHQNPVFHEQSFVLQIQNQPGQFIFIIWQKHHKMEFRHRMDPIHRMDPMLITSMRINGEVSIDRIKFERFEQGPQTPYANASNPYPRPQGPYSSAYPQHMPPYSNYGGPSGPVPPYSSNPYPTAPPQGPYSNAPSHPSSQYPPYSSAPNAYGNSQYIGYGASQNPSIGGGVGFQPTPNIGSGTAYNAPFGSGIGFGTSPTYPPPTNYPRPRGIQYPPYSSAPNAYGNSQYIGYGASQNPSIGGGVGFQPTPNIGSGTAYNAPFGSGIGFGTSPSHPPPTNYPRPRGM</sequence>
<evidence type="ECO:0000313" key="2">
    <source>
        <dbReference type="WBParaSite" id="PS1159_v2.g20815.t2"/>
    </source>
</evidence>
<protein>
    <submittedName>
        <fullName evidence="2">Galectin</fullName>
    </submittedName>
</protein>